<dbReference type="GO" id="GO:0005615">
    <property type="term" value="C:extracellular space"/>
    <property type="evidence" value="ECO:0007669"/>
    <property type="project" value="TreeGrafter"/>
</dbReference>
<evidence type="ECO:0000313" key="2">
    <source>
        <dbReference type="Proteomes" id="UP000708208"/>
    </source>
</evidence>
<dbReference type="PANTHER" id="PTHR10974:SF1">
    <property type="entry name" value="FI08016P-RELATED"/>
    <property type="match status" value="1"/>
</dbReference>
<dbReference type="AlphaFoldDB" id="A0A8J2KKF0"/>
<organism evidence="1 2">
    <name type="scientific">Allacma fusca</name>
    <dbReference type="NCBI Taxonomy" id="39272"/>
    <lineage>
        <taxon>Eukaryota</taxon>
        <taxon>Metazoa</taxon>
        <taxon>Ecdysozoa</taxon>
        <taxon>Arthropoda</taxon>
        <taxon>Hexapoda</taxon>
        <taxon>Collembola</taxon>
        <taxon>Symphypleona</taxon>
        <taxon>Sminthuridae</taxon>
        <taxon>Allacma</taxon>
    </lineage>
</organism>
<reference evidence="1" key="1">
    <citation type="submission" date="2021-06" db="EMBL/GenBank/DDBJ databases">
        <authorList>
            <person name="Hodson N. C."/>
            <person name="Mongue J. A."/>
            <person name="Jaron S. K."/>
        </authorList>
    </citation>
    <scope>NUCLEOTIDE SEQUENCE</scope>
</reference>
<feature type="non-terminal residue" evidence="1">
    <location>
        <position position="412"/>
    </location>
</feature>
<dbReference type="EMBL" id="CAJVCH010339055">
    <property type="protein sequence ID" value="CAG7815211.1"/>
    <property type="molecule type" value="Genomic_DNA"/>
</dbReference>
<sequence>DFEMMMINCSNISTVEANIPMKAQVLKKVQHWNQQLNKPINVLITGFDSTSRVHFLRGLPKTMEILNQLDFLSFEGYHTIEPSTLPNLFAMLMGLTISQVRKSCAPDWDTPFDQCPLIWKNFSAHNYVTVYLEDGDGSFNWGGQSGFTTDPTDYFLHALFQAIMNYRSANNLDESCVSSEPVPSFMLRYVRRFLEKLKSSPFFIFNFLNDPFHETAYAIPSCDEDLAEFFLYLKSQEDLLENTLIIIMGDHGDRINFFSHDNMEGYLERALPGLFLRIPDRLQKNFPEFKKAASINTHRLTTAFDIHHTLLHIMSLSGLSLSDTEFQPSLHDRSSLFVEVPTTRTCDSVNIEDGYCVCNTSLHNEAIDNPFFVNQLITFGIRKLNSVLEQSKYFNVCEEWERVKKPLISANL</sequence>
<evidence type="ECO:0000313" key="1">
    <source>
        <dbReference type="EMBL" id="CAG7815211.1"/>
    </source>
</evidence>
<dbReference type="PANTHER" id="PTHR10974">
    <property type="entry name" value="FI08016P-RELATED"/>
    <property type="match status" value="1"/>
</dbReference>
<gene>
    <name evidence="1" type="ORF">AFUS01_LOCUS25909</name>
</gene>
<feature type="non-terminal residue" evidence="1">
    <location>
        <position position="1"/>
    </location>
</feature>
<dbReference type="Pfam" id="PF02995">
    <property type="entry name" value="DUF229"/>
    <property type="match status" value="1"/>
</dbReference>
<dbReference type="Proteomes" id="UP000708208">
    <property type="component" value="Unassembled WGS sequence"/>
</dbReference>
<dbReference type="OrthoDB" id="5862419at2759"/>
<proteinExistence type="predicted"/>
<name>A0A8J2KKF0_9HEXA</name>
<dbReference type="FunFam" id="3.40.720.10:FF:000017">
    <property type="entry name" value="Predicted protein"/>
    <property type="match status" value="1"/>
</dbReference>
<dbReference type="InterPro" id="IPR004245">
    <property type="entry name" value="DUF229"/>
</dbReference>
<keyword evidence="2" id="KW-1185">Reference proteome</keyword>
<comment type="caution">
    <text evidence="1">The sequence shown here is derived from an EMBL/GenBank/DDBJ whole genome shotgun (WGS) entry which is preliminary data.</text>
</comment>
<accession>A0A8J2KKF0</accession>
<dbReference type="CDD" id="cd16021">
    <property type="entry name" value="ALP_like"/>
    <property type="match status" value="1"/>
</dbReference>
<protein>
    <submittedName>
        <fullName evidence="1">Uncharacterized protein</fullName>
    </submittedName>
</protein>